<evidence type="ECO:0000313" key="1">
    <source>
        <dbReference type="EMBL" id="AFN75213.1"/>
    </source>
</evidence>
<dbReference type="InterPro" id="IPR009923">
    <property type="entry name" value="Dodecin"/>
</dbReference>
<dbReference type="Gene3D" id="3.30.1660.10">
    <property type="entry name" value="Flavin-binding protein dodecin"/>
    <property type="match status" value="1"/>
</dbReference>
<dbReference type="AlphaFoldDB" id="I7A1U6"/>
<dbReference type="SUPFAM" id="SSF89807">
    <property type="entry name" value="Dodecin-like"/>
    <property type="match status" value="1"/>
</dbReference>
<dbReference type="KEGG" id="mro:MROS_1981"/>
<protein>
    <recommendedName>
        <fullName evidence="3">Dodecin flavoprotein</fullName>
    </recommendedName>
</protein>
<proteinExistence type="predicted"/>
<name>I7A1U6_MELRP</name>
<accession>I7A1U6</accession>
<dbReference type="STRING" id="1191523.MROS_1981"/>
<evidence type="ECO:0000313" key="2">
    <source>
        <dbReference type="Proteomes" id="UP000009011"/>
    </source>
</evidence>
<dbReference type="Proteomes" id="UP000009011">
    <property type="component" value="Chromosome"/>
</dbReference>
<dbReference type="RefSeq" id="WP_014856645.1">
    <property type="nucleotide sequence ID" value="NC_018178.1"/>
</dbReference>
<sequence>MSKSFEVIERVGISTESISEAIKSVLKEANEEKPVAWFEVVEQRGRLTSDGSVEFQVKIKIGRKL</sequence>
<dbReference type="EMBL" id="CP003557">
    <property type="protein sequence ID" value="AFN75213.1"/>
    <property type="molecule type" value="Genomic_DNA"/>
</dbReference>
<dbReference type="HOGENOM" id="CLU_161196_1_1_10"/>
<dbReference type="InterPro" id="IPR036694">
    <property type="entry name" value="Dodecin-like_sf"/>
</dbReference>
<evidence type="ECO:0008006" key="3">
    <source>
        <dbReference type="Google" id="ProtNLM"/>
    </source>
</evidence>
<reference evidence="1 2" key="1">
    <citation type="journal article" date="2013" name="PLoS ONE">
        <title>Genomic analysis of Melioribacter roseus, facultatively anaerobic organotrophic bacterium representing a novel deep lineage within Bacteriodetes/Chlorobi group.</title>
        <authorList>
            <person name="Kadnikov V.V."/>
            <person name="Mardanov A.V."/>
            <person name="Podosokorskaya O.A."/>
            <person name="Gavrilov S.N."/>
            <person name="Kublanov I.V."/>
            <person name="Beletsky A.V."/>
            <person name="Bonch-Osmolovskaya E.A."/>
            <person name="Ravin N.V."/>
        </authorList>
    </citation>
    <scope>NUCLEOTIDE SEQUENCE [LARGE SCALE GENOMIC DNA]</scope>
    <source>
        <strain evidence="2">JCM 17771 / P3M-2</strain>
    </source>
</reference>
<organism evidence="1 2">
    <name type="scientific">Melioribacter roseus (strain DSM 23840 / JCM 17771 / VKM B-2668 / P3M-2)</name>
    <dbReference type="NCBI Taxonomy" id="1191523"/>
    <lineage>
        <taxon>Bacteria</taxon>
        <taxon>Pseudomonadati</taxon>
        <taxon>Ignavibacteriota</taxon>
        <taxon>Ignavibacteria</taxon>
        <taxon>Ignavibacteriales</taxon>
        <taxon>Melioribacteraceae</taxon>
        <taxon>Melioribacter</taxon>
    </lineage>
</organism>
<dbReference type="InterPro" id="IPR025543">
    <property type="entry name" value="Dodecin-like"/>
</dbReference>
<gene>
    <name evidence="1" type="ordered locus">MROS_1981</name>
</gene>
<dbReference type="OrthoDB" id="1707990at2"/>
<keyword evidence="2" id="KW-1185">Reference proteome</keyword>
<dbReference type="eggNOG" id="COG3360">
    <property type="taxonomic scope" value="Bacteria"/>
</dbReference>
<dbReference type="Pfam" id="PF07311">
    <property type="entry name" value="Dodecin"/>
    <property type="match status" value="1"/>
</dbReference>